<comment type="caution">
    <text evidence="1">The sequence shown here is derived from an EMBL/GenBank/DDBJ whole genome shotgun (WGS) entry which is preliminary data.</text>
</comment>
<dbReference type="InterPro" id="IPR009068">
    <property type="entry name" value="uS15_NS1_RNA-bd_sf"/>
</dbReference>
<sequence length="225" mass="26991">MLKKYEYLNYRDRIFKELSYQPHENNIATKVIDLTVKLRYKKSILQANPRNYPLRCATEGLIHQRYRALAHLRSRNLKEFDRVTKALGITKFCFQNPFDQLILDEKDKRIRAVSEDCYKERLAKIARLKNNMAKDRDTFQNEIKPQKLGRVRELLTSLSDTPLSDERLEQLLSSVFQEVLTDRRYKLLEGPMKDELFWYHDEERQRQKVQRVIAEKAARRGSQKR</sequence>
<name>A0ABD2QAF0_9PLAT</name>
<dbReference type="Proteomes" id="UP001626550">
    <property type="component" value="Unassembled WGS sequence"/>
</dbReference>
<keyword evidence="2" id="KW-1185">Reference proteome</keyword>
<gene>
    <name evidence="1" type="ORF">Ciccas_005153</name>
</gene>
<reference evidence="1 2" key="1">
    <citation type="submission" date="2024-11" db="EMBL/GenBank/DDBJ databases">
        <title>Adaptive evolution of stress response genes in parasites aligns with host niche diversity.</title>
        <authorList>
            <person name="Hahn C."/>
            <person name="Resl P."/>
        </authorList>
    </citation>
    <scope>NUCLEOTIDE SEQUENCE [LARGE SCALE GENOMIC DNA]</scope>
    <source>
        <strain evidence="1">EGGRZ-B1_66</strain>
        <tissue evidence="1">Body</tissue>
    </source>
</reference>
<protein>
    <recommendedName>
        <fullName evidence="3">Mitochondrial ribosomal protein S15</fullName>
    </recommendedName>
</protein>
<evidence type="ECO:0000313" key="1">
    <source>
        <dbReference type="EMBL" id="KAL3316207.1"/>
    </source>
</evidence>
<evidence type="ECO:0008006" key="3">
    <source>
        <dbReference type="Google" id="ProtNLM"/>
    </source>
</evidence>
<dbReference type="Gene3D" id="1.10.287.10">
    <property type="entry name" value="S15/NS1, RNA-binding"/>
    <property type="match status" value="1"/>
</dbReference>
<proteinExistence type="predicted"/>
<evidence type="ECO:0000313" key="2">
    <source>
        <dbReference type="Proteomes" id="UP001626550"/>
    </source>
</evidence>
<dbReference type="SUPFAM" id="SSF47060">
    <property type="entry name" value="S15/NS1 RNA-binding domain"/>
    <property type="match status" value="1"/>
</dbReference>
<dbReference type="AlphaFoldDB" id="A0ABD2QAF0"/>
<organism evidence="1 2">
    <name type="scientific">Cichlidogyrus casuarinus</name>
    <dbReference type="NCBI Taxonomy" id="1844966"/>
    <lineage>
        <taxon>Eukaryota</taxon>
        <taxon>Metazoa</taxon>
        <taxon>Spiralia</taxon>
        <taxon>Lophotrochozoa</taxon>
        <taxon>Platyhelminthes</taxon>
        <taxon>Monogenea</taxon>
        <taxon>Monopisthocotylea</taxon>
        <taxon>Dactylogyridea</taxon>
        <taxon>Ancyrocephalidae</taxon>
        <taxon>Cichlidogyrus</taxon>
    </lineage>
</organism>
<dbReference type="EMBL" id="JBJKFK010000582">
    <property type="protein sequence ID" value="KAL3316207.1"/>
    <property type="molecule type" value="Genomic_DNA"/>
</dbReference>
<accession>A0ABD2QAF0</accession>